<dbReference type="Pfam" id="PF13240">
    <property type="entry name" value="Zn_Ribbon_1"/>
    <property type="match status" value="1"/>
</dbReference>
<comment type="caution">
    <text evidence="9">The sequence shown here is derived from an EMBL/GenBank/DDBJ whole genome shotgun (WGS) entry which is preliminary data.</text>
</comment>
<feature type="modified residue" description="4-aspartylphosphate" evidence="5">
    <location>
        <position position="374"/>
    </location>
</feature>
<dbReference type="SMART" id="SM00220">
    <property type="entry name" value="S_TKc"/>
    <property type="match status" value="1"/>
</dbReference>
<dbReference type="InterPro" id="IPR008271">
    <property type="entry name" value="Ser/Thr_kinase_AS"/>
</dbReference>
<feature type="binding site" evidence="6">
    <location>
        <position position="84"/>
    </location>
    <ligand>
        <name>ATP</name>
        <dbReference type="ChEBI" id="CHEBI:30616"/>
    </ligand>
</feature>
<dbReference type="SUPFAM" id="SSF52172">
    <property type="entry name" value="CheY-like"/>
    <property type="match status" value="1"/>
</dbReference>
<dbReference type="PANTHER" id="PTHR43289">
    <property type="entry name" value="MITOGEN-ACTIVATED PROTEIN KINASE KINASE KINASE 20-RELATED"/>
    <property type="match status" value="1"/>
</dbReference>
<sequence>MNMCPHCGKDIGEEARFCEFCGYDLIPTNKLNSFRKETYVSRQTIKIGSLLQNRFQILEEIGTGGMGVVFKAHDDALDEIVALKVLKPEFATEDKMISRFKREIKVARKIKHPNVCRIYNYGSFQEIFFISMQFVDGENLSTLITKGQLTEPTKINIVHGLINGLEAAHQQNIIHRDLKPSNIMVTDHFQPIIADFGLAKHMAVPSLTLPEEILGTPYYLPPETFQGETFDQRSDIYSLGVIFYELFTGHIPFPGSTPVEVAMKHIQESPISPISINEELSEAINGIILKCLQKKPEDRYQQVQEILTNLSQDDGRDSKPTRKEKILVADDDDSIRELLTALFTDDGFDIAGAVDGEDAICKAIEEQPDLILMDLMMPKMDGYHAVEFLRNNKSTAHIPIFIVTSKHDKEYQAYGKTLGIEGYITKPFDTEALLKRIKKAIAPPE</sequence>
<gene>
    <name evidence="9" type="ORF">ACFL27_17395</name>
</gene>
<evidence type="ECO:0000256" key="5">
    <source>
        <dbReference type="PROSITE-ProRule" id="PRU00169"/>
    </source>
</evidence>
<dbReference type="PROSITE" id="PS00107">
    <property type="entry name" value="PROTEIN_KINASE_ATP"/>
    <property type="match status" value="1"/>
</dbReference>
<dbReference type="Gene3D" id="1.10.510.10">
    <property type="entry name" value="Transferase(Phosphotransferase) domain 1"/>
    <property type="match status" value="1"/>
</dbReference>
<evidence type="ECO:0000256" key="6">
    <source>
        <dbReference type="PROSITE-ProRule" id="PRU10141"/>
    </source>
</evidence>
<accession>A0ABV6Z0K3</accession>
<dbReference type="Proteomes" id="UP001594351">
    <property type="component" value="Unassembled WGS sequence"/>
</dbReference>
<dbReference type="GO" id="GO:0016301">
    <property type="term" value="F:kinase activity"/>
    <property type="evidence" value="ECO:0007669"/>
    <property type="project" value="UniProtKB-KW"/>
</dbReference>
<keyword evidence="4 6" id="KW-0067">ATP-binding</keyword>
<dbReference type="InterPro" id="IPR011006">
    <property type="entry name" value="CheY-like_superfamily"/>
</dbReference>
<dbReference type="Pfam" id="PF00069">
    <property type="entry name" value="Pkinase"/>
    <property type="match status" value="1"/>
</dbReference>
<name>A0ABV6Z0K3_UNCC1</name>
<dbReference type="SMART" id="SM00448">
    <property type="entry name" value="REC"/>
    <property type="match status" value="1"/>
</dbReference>
<dbReference type="PROSITE" id="PS00108">
    <property type="entry name" value="PROTEIN_KINASE_ST"/>
    <property type="match status" value="1"/>
</dbReference>
<evidence type="ECO:0000259" key="7">
    <source>
        <dbReference type="PROSITE" id="PS50011"/>
    </source>
</evidence>
<evidence type="ECO:0000256" key="1">
    <source>
        <dbReference type="ARBA" id="ARBA00022679"/>
    </source>
</evidence>
<protein>
    <submittedName>
        <fullName evidence="9">Protein kinase</fullName>
    </submittedName>
</protein>
<dbReference type="EMBL" id="JBHPBY010000248">
    <property type="protein sequence ID" value="MFC1851970.1"/>
    <property type="molecule type" value="Genomic_DNA"/>
</dbReference>
<dbReference type="PANTHER" id="PTHR43289:SF34">
    <property type="entry name" value="SERINE_THREONINE-PROTEIN KINASE YBDM-RELATED"/>
    <property type="match status" value="1"/>
</dbReference>
<evidence type="ECO:0000313" key="9">
    <source>
        <dbReference type="EMBL" id="MFC1851970.1"/>
    </source>
</evidence>
<evidence type="ECO:0000256" key="4">
    <source>
        <dbReference type="ARBA" id="ARBA00022840"/>
    </source>
</evidence>
<keyword evidence="3 9" id="KW-0418">Kinase</keyword>
<keyword evidence="2 6" id="KW-0547">Nucleotide-binding</keyword>
<feature type="domain" description="Response regulatory" evidence="8">
    <location>
        <begin position="325"/>
        <end position="441"/>
    </location>
</feature>
<evidence type="ECO:0000313" key="10">
    <source>
        <dbReference type="Proteomes" id="UP001594351"/>
    </source>
</evidence>
<dbReference type="InterPro" id="IPR001789">
    <property type="entry name" value="Sig_transdc_resp-reg_receiver"/>
</dbReference>
<dbReference type="Pfam" id="PF00072">
    <property type="entry name" value="Response_reg"/>
    <property type="match status" value="1"/>
</dbReference>
<dbReference type="Gene3D" id="3.30.200.20">
    <property type="entry name" value="Phosphorylase Kinase, domain 1"/>
    <property type="match status" value="1"/>
</dbReference>
<organism evidence="9 10">
    <name type="scientific">candidate division CSSED10-310 bacterium</name>
    <dbReference type="NCBI Taxonomy" id="2855610"/>
    <lineage>
        <taxon>Bacteria</taxon>
        <taxon>Bacteria division CSSED10-310</taxon>
    </lineage>
</organism>
<dbReference type="InterPro" id="IPR011009">
    <property type="entry name" value="Kinase-like_dom_sf"/>
</dbReference>
<keyword evidence="1" id="KW-0808">Transferase</keyword>
<evidence type="ECO:0000259" key="8">
    <source>
        <dbReference type="PROSITE" id="PS50110"/>
    </source>
</evidence>
<dbReference type="SUPFAM" id="SSF56112">
    <property type="entry name" value="Protein kinase-like (PK-like)"/>
    <property type="match status" value="1"/>
</dbReference>
<dbReference type="InterPro" id="IPR026870">
    <property type="entry name" value="Zinc_ribbon_dom"/>
</dbReference>
<evidence type="ECO:0000256" key="2">
    <source>
        <dbReference type="ARBA" id="ARBA00022741"/>
    </source>
</evidence>
<proteinExistence type="predicted"/>
<keyword evidence="10" id="KW-1185">Reference proteome</keyword>
<dbReference type="PROSITE" id="PS50110">
    <property type="entry name" value="RESPONSE_REGULATORY"/>
    <property type="match status" value="1"/>
</dbReference>
<dbReference type="PROSITE" id="PS50011">
    <property type="entry name" value="PROTEIN_KINASE_DOM"/>
    <property type="match status" value="1"/>
</dbReference>
<dbReference type="CDD" id="cd14014">
    <property type="entry name" value="STKc_PknB_like"/>
    <property type="match status" value="1"/>
</dbReference>
<feature type="domain" description="Protein kinase" evidence="7">
    <location>
        <begin position="55"/>
        <end position="310"/>
    </location>
</feature>
<evidence type="ECO:0000256" key="3">
    <source>
        <dbReference type="ARBA" id="ARBA00022777"/>
    </source>
</evidence>
<dbReference type="Gene3D" id="3.40.50.2300">
    <property type="match status" value="1"/>
</dbReference>
<keyword evidence="5" id="KW-0597">Phosphoprotein</keyword>
<dbReference type="InterPro" id="IPR017441">
    <property type="entry name" value="Protein_kinase_ATP_BS"/>
</dbReference>
<reference evidence="9 10" key="1">
    <citation type="submission" date="2024-09" db="EMBL/GenBank/DDBJ databases">
        <title>Laminarin stimulates single cell rates of sulfate reduction while oxygen inhibits transcriptomic activity in coastal marine sediment.</title>
        <authorList>
            <person name="Lindsay M."/>
            <person name="Orcutt B."/>
            <person name="Emerson D."/>
            <person name="Stepanauskas R."/>
            <person name="D'Angelo T."/>
        </authorList>
    </citation>
    <scope>NUCLEOTIDE SEQUENCE [LARGE SCALE GENOMIC DNA]</scope>
    <source>
        <strain evidence="9">SAG AM-311-K15</strain>
    </source>
</reference>
<dbReference type="InterPro" id="IPR000719">
    <property type="entry name" value="Prot_kinase_dom"/>
</dbReference>